<evidence type="ECO:0000313" key="2">
    <source>
        <dbReference type="EMBL" id="KAI1869413.1"/>
    </source>
</evidence>
<dbReference type="Pfam" id="PF10275">
    <property type="entry name" value="Peptidase_C65"/>
    <property type="match status" value="1"/>
</dbReference>
<sequence length="619" mass="67347">MFRPIPTPFTSFQTSYGVANANIPDYTFAPTPLGQGGSGGGANAGGLGPDTSANVYASPIFQSLLDNGSSHLPPAHHNTLQPQSSHEHYGRSPRGPSHNIKMEQPSDLAQQEAAARGYKPELEAGAFLQQVFNELTSKQGPIVGEKKPSHAITEEYAKADPIYVAKTMVSPRQRYERSPIRGELQQPLELGSGFAEERPLTFALPPPSCWMAYPSGSARETDPGPRHYPRLIPIIVRSKGMATVAGEAELARLTGLNEYLENVGGYSPYVFEDMVEVTIELMTEIIQAVKAGQDAMPLLMAKFNDDETSAPIVYHLRLLAASYLKGNLDQYEAYIPGDADSYCNEWILPVNREIDQVEVMLLFNILLKPADIVLEIAYLDRSEGDEVNLHRMPEEAKNKDPKMLGSIIHLLYRPGHYDLLYREDASTAPSAAPEPPAAPTSLQVNRVSSFSHQHEIQSVAPSLGAFSSLSMGTLGMIPGFEPAGFAPLGSPPAVASPVGSGYSPSSQSTWVPQSYSETLPSAPSPMSSQTSQPSPPPQQSQDAITSLTSLRFSKHMFPVPGAVDASAFSPEPTFTTNIFKQSYFNTAHYNNPHFQPEEYKPDQDDEIPTSKSNGRKRST</sequence>
<dbReference type="AlphaFoldDB" id="A0A9P9WLV0"/>
<dbReference type="GO" id="GO:0005634">
    <property type="term" value="C:nucleus"/>
    <property type="evidence" value="ECO:0007669"/>
    <property type="project" value="TreeGrafter"/>
</dbReference>
<dbReference type="PANTHER" id="PTHR12931">
    <property type="entry name" value="UBIQUITIN THIOLESTERASE PROTEIN OTUB"/>
    <property type="match status" value="1"/>
</dbReference>
<proteinExistence type="predicted"/>
<dbReference type="EMBL" id="JAFIMR010000015">
    <property type="protein sequence ID" value="KAI1869413.1"/>
    <property type="molecule type" value="Genomic_DNA"/>
</dbReference>
<dbReference type="InterPro" id="IPR019400">
    <property type="entry name" value="Peptidase_C65_otubain"/>
</dbReference>
<dbReference type="CDD" id="cd22749">
    <property type="entry name" value="Otubain_C65"/>
    <property type="match status" value="1"/>
</dbReference>
<dbReference type="GO" id="GO:0004843">
    <property type="term" value="F:cysteine-type deubiquitinase activity"/>
    <property type="evidence" value="ECO:0007669"/>
    <property type="project" value="TreeGrafter"/>
</dbReference>
<dbReference type="GO" id="GO:0071108">
    <property type="term" value="P:protein K48-linked deubiquitination"/>
    <property type="evidence" value="ECO:0007669"/>
    <property type="project" value="TreeGrafter"/>
</dbReference>
<gene>
    <name evidence="2" type="ORF">JX265_006503</name>
</gene>
<dbReference type="PANTHER" id="PTHR12931:SF15">
    <property type="entry name" value="UBIQUITIN THIOESTERASE OTUBAIN-LIKE"/>
    <property type="match status" value="1"/>
</dbReference>
<dbReference type="SUPFAM" id="SSF54001">
    <property type="entry name" value="Cysteine proteinases"/>
    <property type="match status" value="1"/>
</dbReference>
<dbReference type="Gene3D" id="1.20.1300.20">
    <property type="entry name" value="Peptidase C65 Otubain, subdomain 2"/>
    <property type="match status" value="1"/>
</dbReference>
<evidence type="ECO:0000256" key="1">
    <source>
        <dbReference type="SAM" id="MobiDB-lite"/>
    </source>
</evidence>
<evidence type="ECO:0000313" key="3">
    <source>
        <dbReference type="Proteomes" id="UP000829685"/>
    </source>
</evidence>
<dbReference type="Proteomes" id="UP000829685">
    <property type="component" value="Unassembled WGS sequence"/>
</dbReference>
<dbReference type="InterPro" id="IPR042467">
    <property type="entry name" value="Peptidase_C65_otubain_sub2"/>
</dbReference>
<dbReference type="GO" id="GO:0043130">
    <property type="term" value="F:ubiquitin binding"/>
    <property type="evidence" value="ECO:0007669"/>
    <property type="project" value="TreeGrafter"/>
</dbReference>
<feature type="region of interest" description="Disordered" evidence="1">
    <location>
        <begin position="495"/>
        <end position="543"/>
    </location>
</feature>
<organism evidence="2 3">
    <name type="scientific">Neoarthrinium moseri</name>
    <dbReference type="NCBI Taxonomy" id="1658444"/>
    <lineage>
        <taxon>Eukaryota</taxon>
        <taxon>Fungi</taxon>
        <taxon>Dikarya</taxon>
        <taxon>Ascomycota</taxon>
        <taxon>Pezizomycotina</taxon>
        <taxon>Sordariomycetes</taxon>
        <taxon>Xylariomycetidae</taxon>
        <taxon>Amphisphaeriales</taxon>
        <taxon>Apiosporaceae</taxon>
        <taxon>Neoarthrinium</taxon>
    </lineage>
</organism>
<feature type="compositionally biased region" description="Polar residues" evidence="1">
    <location>
        <begin position="502"/>
        <end position="519"/>
    </location>
</feature>
<comment type="caution">
    <text evidence="2">The sequence shown here is derived from an EMBL/GenBank/DDBJ whole genome shotgun (WGS) entry which is preliminary data.</text>
</comment>
<feature type="region of interest" description="Disordered" evidence="1">
    <location>
        <begin position="67"/>
        <end position="102"/>
    </location>
</feature>
<accession>A0A9P9WLV0</accession>
<dbReference type="InterPro" id="IPR038765">
    <property type="entry name" value="Papain-like_cys_pep_sf"/>
</dbReference>
<reference evidence="2" key="1">
    <citation type="submission" date="2021-03" db="EMBL/GenBank/DDBJ databases">
        <title>Revisited historic fungal species revealed as producer of novel bioactive compounds through whole genome sequencing and comparative genomics.</title>
        <authorList>
            <person name="Vignolle G.A."/>
            <person name="Hochenegger N."/>
            <person name="Mach R.L."/>
            <person name="Mach-Aigner A.R."/>
            <person name="Javad Rahimi M."/>
            <person name="Salim K.A."/>
            <person name="Chan C.M."/>
            <person name="Lim L.B.L."/>
            <person name="Cai F."/>
            <person name="Druzhinina I.S."/>
            <person name="U'Ren J.M."/>
            <person name="Derntl C."/>
        </authorList>
    </citation>
    <scope>NUCLEOTIDE SEQUENCE</scope>
    <source>
        <strain evidence="2">TUCIM 5799</strain>
    </source>
</reference>
<feature type="compositionally biased region" description="Low complexity" evidence="1">
    <location>
        <begin position="520"/>
        <end position="532"/>
    </location>
</feature>
<keyword evidence="3" id="KW-1185">Reference proteome</keyword>
<feature type="region of interest" description="Disordered" evidence="1">
    <location>
        <begin position="589"/>
        <end position="619"/>
    </location>
</feature>
<name>A0A9P9WLV0_9PEZI</name>
<protein>
    <recommendedName>
        <fullName evidence="4">Ubiquitinyl hydrolase 1</fullName>
    </recommendedName>
</protein>
<evidence type="ECO:0008006" key="4">
    <source>
        <dbReference type="Google" id="ProtNLM"/>
    </source>
</evidence>